<dbReference type="EMBL" id="JAGTPX010000006">
    <property type="protein sequence ID" value="MBR8669519.1"/>
    <property type="molecule type" value="Genomic_DNA"/>
</dbReference>
<feature type="transmembrane region" description="Helical" evidence="2">
    <location>
        <begin position="100"/>
        <end position="129"/>
    </location>
</feature>
<feature type="transmembrane region" description="Helical" evidence="2">
    <location>
        <begin position="149"/>
        <end position="171"/>
    </location>
</feature>
<evidence type="ECO:0000313" key="3">
    <source>
        <dbReference type="EMBL" id="MBR8669519.1"/>
    </source>
</evidence>
<accession>A0A941GBG1</accession>
<feature type="compositionally biased region" description="Low complexity" evidence="1">
    <location>
        <begin position="332"/>
        <end position="346"/>
    </location>
</feature>
<sequence>MNKIQELISSLFSAMGDWIASPFKSLPTLKNLIFGGDENLAFLTFTENEITKVYTPGMNIFTALAVTALLISIIMAAMKISSTSINPSNRTYVIEYFKELLLVSVLFANLYSIYAILFLTNQAIVGLFGSDVDLLNLKNAIEMSKYPGGVLGVLAITIVKVGLCIWAYFYYSMRKFTLMLLLITGPLMLVFFLIPQTKSITVAWFKELVGTIFVQSIHAAVYFIMAVMVGAANPIEAVILMIIFIPVTESLRALIGLGGKMNDGFSKAAAMMGGSALVGMYGAAKGALEGTSVTDAIKRGYLNAKNKGKGNGKDSDNVSSEDNDTVGDIKKTLAGNTGTDTGTTANAEKMLKPGNILSRSGKAVFGATGALAGSALGPMGVLTGSTIGFHAGGVAGGLAGRVGGASAQLLANRGSALLKSGLKGFKDINNADKAADEQLANTIADEKATAWANENEEGFRKDFKERFPDAHEEAVNKAWDNEKASKKAGFLNEARGMVAGMKSKEGKNANASSLVKNATSNLTNKWAEKNKEPFMKEYDQKNPLPENASKEEISRHQNARENAWQSQLKEKESSIQNLASDVANDIGNGASLNHSYINKEDFEKRMAERMAGGISQKAIAKTSTNLAKDWAKDNKDNFMKNYDEKNPLPLNATAEQKSAHSNAKAEAWKNEIDNKQKSIANVLGNGNLKLRNGQEKNQLFTNQLAKDIGSIIGVNENSEKMDQISDQLHNVYSPNPISTATQSLTSSWAKDNKASFMKNYDKSNPLPDNATSEVKANHAQQKQNAWDNQVQQKQQKLGNILTSQSNAIMSGKNVPLENVTKSIAQELGISTSDSSKMNAISSQVQTGLSSVQGASSKVSNTTEVLASSWAKNNKQNFMKNYDKSNPLPANATSEMITSHNQQKEKAWNSEVQQKQQSISNIIRDNSNAVLHGTPSQISKVTSAIAKEMGISSNNTAGMNAITQQLQTGISSPSLVDKGLKSISSINNVKDSIASVKGTSMYSGKEVNVPYVNNQIASMKINEARETFANNSNLPRAQAYQNFDSSGKAQEITSSVQKSMPSNIPLGQRIIQNSAGRITAGLGNGLVQGVVGASGLKEVSQFVGDTKIGHATKSFGNAMATSYIAKQPNLTSLTDKMTAAKESLIDGSKAFTNDFKTYTPSNLVEKQAKFRNAVAYAGGMVAGVGGYQVMAKYAAPSMSNSKAFGLKGFNPYNNAVNKQIKEISDVAHMAQTVTLDNGQTEIAQGAIQMVTDNKNTVVQVRDKTGQTHVVSRMASGHSGLKNNQVVYQDLTVRDGQLLSASSSYSLDSGGGKVPAPKINVNPNQLFTNRNTSKTPRVVQEVQSYNQLVDSGQYYMKDALNEMENIKMVIDHNRSYMTGTRNGTTYRISPYGPGDARVQNDKTITANCEVRNKKLIPSFSDSDFTTSLKPEDLMAYAVPNKRNFARKQLEMHRNKAFTSSLR</sequence>
<feature type="region of interest" description="Disordered" evidence="1">
    <location>
        <begin position="763"/>
        <end position="790"/>
    </location>
</feature>
<gene>
    <name evidence="3" type="ORF">KD144_08190</name>
</gene>
<dbReference type="OrthoDB" id="2312556at2"/>
<name>A0A941GBG1_NIACI</name>
<keyword evidence="2" id="KW-0472">Membrane</keyword>
<feature type="compositionally biased region" description="Basic and acidic residues" evidence="1">
    <location>
        <begin position="548"/>
        <end position="559"/>
    </location>
</feature>
<feature type="compositionally biased region" description="Polar residues" evidence="1">
    <location>
        <begin position="769"/>
        <end position="790"/>
    </location>
</feature>
<feature type="transmembrane region" description="Helical" evidence="2">
    <location>
        <begin position="217"/>
        <end position="245"/>
    </location>
</feature>
<feature type="region of interest" description="Disordered" evidence="1">
    <location>
        <begin position="307"/>
        <end position="346"/>
    </location>
</feature>
<dbReference type="RefSeq" id="WP_053215801.1">
    <property type="nucleotide sequence ID" value="NZ_JAGTPX020000007.1"/>
</dbReference>
<feature type="region of interest" description="Disordered" evidence="1">
    <location>
        <begin position="538"/>
        <end position="568"/>
    </location>
</feature>
<evidence type="ECO:0000256" key="2">
    <source>
        <dbReference type="SAM" id="Phobius"/>
    </source>
</evidence>
<organism evidence="3">
    <name type="scientific">Niallia circulans</name>
    <name type="common">Bacillus circulans</name>
    <dbReference type="NCBI Taxonomy" id="1397"/>
    <lineage>
        <taxon>Bacteria</taxon>
        <taxon>Bacillati</taxon>
        <taxon>Bacillota</taxon>
        <taxon>Bacilli</taxon>
        <taxon>Bacillales</taxon>
        <taxon>Bacillaceae</taxon>
        <taxon>Niallia</taxon>
    </lineage>
</organism>
<feature type="transmembrane region" description="Helical" evidence="2">
    <location>
        <begin position="60"/>
        <end position="80"/>
    </location>
</feature>
<proteinExistence type="predicted"/>
<evidence type="ECO:0000256" key="1">
    <source>
        <dbReference type="SAM" id="MobiDB-lite"/>
    </source>
</evidence>
<protein>
    <submittedName>
        <fullName evidence="3">Uncharacterized protein</fullName>
    </submittedName>
</protein>
<keyword evidence="2" id="KW-1133">Transmembrane helix</keyword>
<reference evidence="3" key="1">
    <citation type="submission" date="2021-04" db="EMBL/GenBank/DDBJ databases">
        <title>Genomic analysis of electroactive and textile dye degrading Bacillus circulans strain: DC10 isolated from constructed wetland-microbial fuel cells treating textile dye wastewaters.</title>
        <authorList>
            <person name="Patel D.U."/>
            <person name="Desai C.R."/>
        </authorList>
    </citation>
    <scope>NUCLEOTIDE SEQUENCE</scope>
    <source>
        <strain evidence="3">DC10</strain>
    </source>
</reference>
<feature type="transmembrane region" description="Helical" evidence="2">
    <location>
        <begin position="178"/>
        <end position="197"/>
    </location>
</feature>
<keyword evidence="2" id="KW-0812">Transmembrane</keyword>
<comment type="caution">
    <text evidence="3">The sequence shown here is derived from an EMBL/GenBank/DDBJ whole genome shotgun (WGS) entry which is preliminary data.</text>
</comment>